<gene>
    <name evidence="2" type="ordered locus">Os06g0126700</name>
    <name evidence="2" type="ORF">OSNPB_060126700</name>
</gene>
<evidence type="ECO:0000313" key="3">
    <source>
        <dbReference type="Proteomes" id="UP000059680"/>
    </source>
</evidence>
<evidence type="ECO:0000313" key="2">
    <source>
        <dbReference type="EMBL" id="BAS95929.1"/>
    </source>
</evidence>
<reference evidence="2 3" key="3">
    <citation type="journal article" date="2013" name="Rice">
        <title>Improvement of the Oryza sativa Nipponbare reference genome using next generation sequence and optical map data.</title>
        <authorList>
            <person name="Kawahara Y."/>
            <person name="de la Bastide M."/>
            <person name="Hamilton J.P."/>
            <person name="Kanamori H."/>
            <person name="McCombie W.R."/>
            <person name="Ouyang S."/>
            <person name="Schwartz D.C."/>
            <person name="Tanaka T."/>
            <person name="Wu J."/>
            <person name="Zhou S."/>
            <person name="Childs K.L."/>
            <person name="Davidson R.M."/>
            <person name="Lin H."/>
            <person name="Quesada-Ocampo L."/>
            <person name="Vaillancourt B."/>
            <person name="Sakai H."/>
            <person name="Lee S.S."/>
            <person name="Kim J."/>
            <person name="Numa H."/>
            <person name="Itoh T."/>
            <person name="Buell C.R."/>
            <person name="Matsumoto T."/>
        </authorList>
    </citation>
    <scope>NUCLEOTIDE SEQUENCE [LARGE SCALE GENOMIC DNA]</scope>
    <source>
        <strain evidence="3">cv. Nipponbare</strain>
    </source>
</reference>
<proteinExistence type="predicted"/>
<organism evidence="2 3">
    <name type="scientific">Oryza sativa subsp. japonica</name>
    <name type="common">Rice</name>
    <dbReference type="NCBI Taxonomy" id="39947"/>
    <lineage>
        <taxon>Eukaryota</taxon>
        <taxon>Viridiplantae</taxon>
        <taxon>Streptophyta</taxon>
        <taxon>Embryophyta</taxon>
        <taxon>Tracheophyta</taxon>
        <taxon>Spermatophyta</taxon>
        <taxon>Magnoliopsida</taxon>
        <taxon>Liliopsida</taxon>
        <taxon>Poales</taxon>
        <taxon>Poaceae</taxon>
        <taxon>BOP clade</taxon>
        <taxon>Oryzoideae</taxon>
        <taxon>Oryzeae</taxon>
        <taxon>Oryzinae</taxon>
        <taxon>Oryza</taxon>
        <taxon>Oryza sativa</taxon>
    </lineage>
</organism>
<feature type="compositionally biased region" description="Low complexity" evidence="1">
    <location>
        <begin position="7"/>
        <end position="20"/>
    </location>
</feature>
<name>A0A0N7KLG2_ORYSJ</name>
<feature type="region of interest" description="Disordered" evidence="1">
    <location>
        <begin position="1"/>
        <end position="81"/>
    </location>
</feature>
<dbReference type="AlphaFoldDB" id="A0A0N7KLG2"/>
<sequence>MYPTCHSSPPLSSSSTLQSPARASGVSGGDAAEAVAKASSRPAAAPSLPCRTWRATTTAWAGRSRRRRSHCGKREVGGGGGKAAAIGGWTILADRLLISSRCADLGTPHQSRGGGGSRSVTAQMVAMVAASDDGGAGAMQERIVGKEMGG</sequence>
<dbReference type="Proteomes" id="UP000059680">
    <property type="component" value="Chromosome 6"/>
</dbReference>
<dbReference type="EMBL" id="AP014962">
    <property type="protein sequence ID" value="BAS95929.1"/>
    <property type="molecule type" value="Genomic_DNA"/>
</dbReference>
<accession>A0A0N7KLG2</accession>
<reference evidence="3" key="1">
    <citation type="journal article" date="2005" name="Nature">
        <title>The map-based sequence of the rice genome.</title>
        <authorList>
            <consortium name="International rice genome sequencing project (IRGSP)"/>
            <person name="Matsumoto T."/>
            <person name="Wu J."/>
            <person name="Kanamori H."/>
            <person name="Katayose Y."/>
            <person name="Fujisawa M."/>
            <person name="Namiki N."/>
            <person name="Mizuno H."/>
            <person name="Yamamoto K."/>
            <person name="Antonio B.A."/>
            <person name="Baba T."/>
            <person name="Sakata K."/>
            <person name="Nagamura Y."/>
            <person name="Aoki H."/>
            <person name="Arikawa K."/>
            <person name="Arita K."/>
            <person name="Bito T."/>
            <person name="Chiden Y."/>
            <person name="Fujitsuka N."/>
            <person name="Fukunaka R."/>
            <person name="Hamada M."/>
            <person name="Harada C."/>
            <person name="Hayashi A."/>
            <person name="Hijishita S."/>
            <person name="Honda M."/>
            <person name="Hosokawa S."/>
            <person name="Ichikawa Y."/>
            <person name="Idonuma A."/>
            <person name="Iijima M."/>
            <person name="Ikeda M."/>
            <person name="Ikeno M."/>
            <person name="Ito K."/>
            <person name="Ito S."/>
            <person name="Ito T."/>
            <person name="Ito Y."/>
            <person name="Ito Y."/>
            <person name="Iwabuchi A."/>
            <person name="Kamiya K."/>
            <person name="Karasawa W."/>
            <person name="Kurita K."/>
            <person name="Katagiri S."/>
            <person name="Kikuta A."/>
            <person name="Kobayashi H."/>
            <person name="Kobayashi N."/>
            <person name="Machita K."/>
            <person name="Maehara T."/>
            <person name="Masukawa M."/>
            <person name="Mizubayashi T."/>
            <person name="Mukai Y."/>
            <person name="Nagasaki H."/>
            <person name="Nagata Y."/>
            <person name="Naito S."/>
            <person name="Nakashima M."/>
            <person name="Nakama Y."/>
            <person name="Nakamichi Y."/>
            <person name="Nakamura M."/>
            <person name="Meguro A."/>
            <person name="Negishi M."/>
            <person name="Ohta I."/>
            <person name="Ohta T."/>
            <person name="Okamoto M."/>
            <person name="Ono N."/>
            <person name="Saji S."/>
            <person name="Sakaguchi M."/>
            <person name="Sakai K."/>
            <person name="Shibata M."/>
            <person name="Shimokawa T."/>
            <person name="Song J."/>
            <person name="Takazaki Y."/>
            <person name="Terasawa K."/>
            <person name="Tsugane M."/>
            <person name="Tsuji K."/>
            <person name="Ueda S."/>
            <person name="Waki K."/>
            <person name="Yamagata H."/>
            <person name="Yamamoto M."/>
            <person name="Yamamoto S."/>
            <person name="Yamane H."/>
            <person name="Yoshiki S."/>
            <person name="Yoshihara R."/>
            <person name="Yukawa K."/>
            <person name="Zhong H."/>
            <person name="Yano M."/>
            <person name="Yuan Q."/>
            <person name="Ouyang S."/>
            <person name="Liu J."/>
            <person name="Jones K.M."/>
            <person name="Gansberger K."/>
            <person name="Moffat K."/>
            <person name="Hill J."/>
            <person name="Bera J."/>
            <person name="Fadrosh D."/>
            <person name="Jin S."/>
            <person name="Johri S."/>
            <person name="Kim M."/>
            <person name="Overton L."/>
            <person name="Reardon M."/>
            <person name="Tsitrin T."/>
            <person name="Vuong H."/>
            <person name="Weaver B."/>
            <person name="Ciecko A."/>
            <person name="Tallon L."/>
            <person name="Jackson J."/>
            <person name="Pai G."/>
            <person name="Aken S.V."/>
            <person name="Utterback T."/>
            <person name="Reidmuller S."/>
            <person name="Feldblyum T."/>
            <person name="Hsiao J."/>
            <person name="Zismann V."/>
            <person name="Iobst S."/>
            <person name="de Vazeille A.R."/>
            <person name="Buell C.R."/>
            <person name="Ying K."/>
            <person name="Li Y."/>
            <person name="Lu T."/>
            <person name="Huang Y."/>
            <person name="Zhao Q."/>
            <person name="Feng Q."/>
            <person name="Zhang L."/>
            <person name="Zhu J."/>
            <person name="Weng Q."/>
            <person name="Mu J."/>
            <person name="Lu Y."/>
            <person name="Fan D."/>
            <person name="Liu Y."/>
            <person name="Guan J."/>
            <person name="Zhang Y."/>
            <person name="Yu S."/>
            <person name="Liu X."/>
            <person name="Zhang Y."/>
            <person name="Hong G."/>
            <person name="Han B."/>
            <person name="Choisne N."/>
            <person name="Demange N."/>
            <person name="Orjeda G."/>
            <person name="Samain S."/>
            <person name="Cattolico L."/>
            <person name="Pelletier E."/>
            <person name="Couloux A."/>
            <person name="Segurens B."/>
            <person name="Wincker P."/>
            <person name="D'Hont A."/>
            <person name="Scarpelli C."/>
            <person name="Weissenbach J."/>
            <person name="Salanoubat M."/>
            <person name="Quetier F."/>
            <person name="Yu Y."/>
            <person name="Kim H.R."/>
            <person name="Rambo T."/>
            <person name="Currie J."/>
            <person name="Collura K."/>
            <person name="Luo M."/>
            <person name="Yang T."/>
            <person name="Ammiraju J.S.S."/>
            <person name="Engler F."/>
            <person name="Soderlund C."/>
            <person name="Wing R.A."/>
            <person name="Palmer L.E."/>
            <person name="de la Bastide M."/>
            <person name="Spiegel L."/>
            <person name="Nascimento L."/>
            <person name="Zutavern T."/>
            <person name="O'Shaughnessy A."/>
            <person name="Dike S."/>
            <person name="Dedhia N."/>
            <person name="Preston R."/>
            <person name="Balija V."/>
            <person name="McCombie W.R."/>
            <person name="Chow T."/>
            <person name="Chen H."/>
            <person name="Chung M."/>
            <person name="Chen C."/>
            <person name="Shaw J."/>
            <person name="Wu H."/>
            <person name="Hsiao K."/>
            <person name="Chao Y."/>
            <person name="Chu M."/>
            <person name="Cheng C."/>
            <person name="Hour A."/>
            <person name="Lee P."/>
            <person name="Lin S."/>
            <person name="Lin Y."/>
            <person name="Liou J."/>
            <person name="Liu S."/>
            <person name="Hsing Y."/>
            <person name="Raghuvanshi S."/>
            <person name="Mohanty A."/>
            <person name="Bharti A.K."/>
            <person name="Gaur A."/>
            <person name="Gupta V."/>
            <person name="Kumar D."/>
            <person name="Ravi V."/>
            <person name="Vij S."/>
            <person name="Kapur A."/>
            <person name="Khurana P."/>
            <person name="Khurana P."/>
            <person name="Khurana J.P."/>
            <person name="Tyagi A.K."/>
            <person name="Gaikwad K."/>
            <person name="Singh A."/>
            <person name="Dalal V."/>
            <person name="Srivastava S."/>
            <person name="Dixit A."/>
            <person name="Pal A.K."/>
            <person name="Ghazi I.A."/>
            <person name="Yadav M."/>
            <person name="Pandit A."/>
            <person name="Bhargava A."/>
            <person name="Sureshbabu K."/>
            <person name="Batra K."/>
            <person name="Sharma T.R."/>
            <person name="Mohapatra T."/>
            <person name="Singh N.K."/>
            <person name="Messing J."/>
            <person name="Nelson A.B."/>
            <person name="Fuks G."/>
            <person name="Kavchok S."/>
            <person name="Keizer G."/>
            <person name="Linton E."/>
            <person name="Llaca V."/>
            <person name="Song R."/>
            <person name="Tanyolac B."/>
            <person name="Young S."/>
            <person name="Ho-Il K."/>
            <person name="Hahn J.H."/>
            <person name="Sangsakoo G."/>
            <person name="Vanavichit A."/>
            <person name="de Mattos Luiz.A.T."/>
            <person name="Zimmer P.D."/>
            <person name="Malone G."/>
            <person name="Dellagostin O."/>
            <person name="de Oliveira A.C."/>
            <person name="Bevan M."/>
            <person name="Bancroft I."/>
            <person name="Minx P."/>
            <person name="Cordum H."/>
            <person name="Wilson R."/>
            <person name="Cheng Z."/>
            <person name="Jin W."/>
            <person name="Jiang J."/>
            <person name="Leong S.A."/>
            <person name="Iwama H."/>
            <person name="Gojobori T."/>
            <person name="Itoh T."/>
            <person name="Niimura Y."/>
            <person name="Fujii Y."/>
            <person name="Habara T."/>
            <person name="Sakai H."/>
            <person name="Sato Y."/>
            <person name="Wilson G."/>
            <person name="Kumar K."/>
            <person name="McCouch S."/>
            <person name="Juretic N."/>
            <person name="Hoen D."/>
            <person name="Wright S."/>
            <person name="Bruskiewich R."/>
            <person name="Bureau T."/>
            <person name="Miyao A."/>
            <person name="Hirochika H."/>
            <person name="Nishikawa T."/>
            <person name="Kadowaki K."/>
            <person name="Sugiura M."/>
            <person name="Burr B."/>
            <person name="Sasaki T."/>
        </authorList>
    </citation>
    <scope>NUCLEOTIDE SEQUENCE [LARGE SCALE GENOMIC DNA]</scope>
    <source>
        <strain evidence="3">cv. Nipponbare</strain>
    </source>
</reference>
<evidence type="ECO:0000256" key="1">
    <source>
        <dbReference type="SAM" id="MobiDB-lite"/>
    </source>
</evidence>
<reference evidence="2 3" key="2">
    <citation type="journal article" date="2013" name="Plant Cell Physiol.">
        <title>Rice Annotation Project Database (RAP-DB): an integrative and interactive database for rice genomics.</title>
        <authorList>
            <person name="Sakai H."/>
            <person name="Lee S.S."/>
            <person name="Tanaka T."/>
            <person name="Numa H."/>
            <person name="Kim J."/>
            <person name="Kawahara Y."/>
            <person name="Wakimoto H."/>
            <person name="Yang C.C."/>
            <person name="Iwamoto M."/>
            <person name="Abe T."/>
            <person name="Yamada Y."/>
            <person name="Muto A."/>
            <person name="Inokuchi H."/>
            <person name="Ikemura T."/>
            <person name="Matsumoto T."/>
            <person name="Sasaki T."/>
            <person name="Itoh T."/>
        </authorList>
    </citation>
    <scope>NUCLEOTIDE SEQUENCE [LARGE SCALE GENOMIC DNA]</scope>
    <source>
        <strain evidence="3">cv. Nipponbare</strain>
    </source>
</reference>
<dbReference type="PaxDb" id="39947-A0A0N7KLG2"/>
<feature type="compositionally biased region" description="Low complexity" evidence="1">
    <location>
        <begin position="31"/>
        <end position="62"/>
    </location>
</feature>
<dbReference type="InParanoid" id="A0A0N7KLG2"/>
<protein>
    <submittedName>
        <fullName evidence="2">Os06g0126700 protein</fullName>
    </submittedName>
</protein>
<keyword evidence="3" id="KW-1185">Reference proteome</keyword>